<accession>A0A929FD21</accession>
<dbReference type="AlphaFoldDB" id="A0A929FD21"/>
<keyword evidence="2" id="KW-1185">Reference proteome</keyword>
<dbReference type="EMBL" id="JADEXP010000474">
    <property type="protein sequence ID" value="MBE9070599.1"/>
    <property type="molecule type" value="Genomic_DNA"/>
</dbReference>
<dbReference type="Proteomes" id="UP000615026">
    <property type="component" value="Unassembled WGS sequence"/>
</dbReference>
<evidence type="ECO:0000313" key="1">
    <source>
        <dbReference type="EMBL" id="MBE9070599.1"/>
    </source>
</evidence>
<protein>
    <submittedName>
        <fullName evidence="1">TIGR02646 family protein</fullName>
    </submittedName>
</protein>
<dbReference type="Gene3D" id="1.10.30.50">
    <property type="match status" value="1"/>
</dbReference>
<dbReference type="NCBIfam" id="TIGR02646">
    <property type="entry name" value="retron system putative HNH endonuclease"/>
    <property type="match status" value="1"/>
</dbReference>
<dbReference type="RefSeq" id="WP_193996458.1">
    <property type="nucleotide sequence ID" value="NZ_JADEXP010000474.1"/>
</dbReference>
<gene>
    <name evidence="1" type="ORF">IQ260_28565</name>
</gene>
<sequence>MKYIQKQQEPQSFTDWKNRANADWQPTYDTLRGAVKNDVKTALLIEQGHLCCYCESSLTDEDSHIEHFRPQHDQAIDPIDFSNLLCSCQKYLQKGEPLHCGNLKGCWFDENLLISPLELTCETRFAFTADGHIKPNQAIDAAALKTIEKLGLDIPKLRALRANAIAPFLEDSLSEEELKRFVEGYLEFSENGNQLSAFWTTIHNIFQPHIGRVIN</sequence>
<name>A0A929FD21_LEPEC</name>
<comment type="caution">
    <text evidence="1">The sequence shown here is derived from an EMBL/GenBank/DDBJ whole genome shotgun (WGS) entry which is preliminary data.</text>
</comment>
<reference evidence="1" key="1">
    <citation type="submission" date="2020-10" db="EMBL/GenBank/DDBJ databases">
        <authorList>
            <person name="Castelo-Branco R."/>
            <person name="Eusebio N."/>
            <person name="Adriana R."/>
            <person name="Vieira A."/>
            <person name="Brugerolle De Fraissinette N."/>
            <person name="Rezende De Castro R."/>
            <person name="Schneider M.P."/>
            <person name="Vasconcelos V."/>
            <person name="Leao P.N."/>
        </authorList>
    </citation>
    <scope>NUCLEOTIDE SEQUENCE</scope>
    <source>
        <strain evidence="1">LEGE 11479</strain>
    </source>
</reference>
<evidence type="ECO:0000313" key="2">
    <source>
        <dbReference type="Proteomes" id="UP000615026"/>
    </source>
</evidence>
<organism evidence="1 2">
    <name type="scientific">Leptolyngbya cf. ectocarpi LEGE 11479</name>
    <dbReference type="NCBI Taxonomy" id="1828722"/>
    <lineage>
        <taxon>Bacteria</taxon>
        <taxon>Bacillati</taxon>
        <taxon>Cyanobacteriota</taxon>
        <taxon>Cyanophyceae</taxon>
        <taxon>Leptolyngbyales</taxon>
        <taxon>Leptolyngbyaceae</taxon>
        <taxon>Leptolyngbya group</taxon>
        <taxon>Leptolyngbya</taxon>
    </lineage>
</organism>
<dbReference type="InterPro" id="IPR013467">
    <property type="entry name" value="HNH78-like"/>
</dbReference>
<proteinExistence type="predicted"/>